<reference evidence="3" key="1">
    <citation type="submission" date="2021-12" db="EMBL/GenBank/DDBJ databases">
        <authorList>
            <person name="Martin H S."/>
        </authorList>
    </citation>
    <scope>NUCLEOTIDE SEQUENCE</scope>
</reference>
<evidence type="ECO:0000313" key="3">
    <source>
        <dbReference type="EMBL" id="CAH0726944.1"/>
    </source>
</evidence>
<keyword evidence="4" id="KW-1185">Reference proteome</keyword>
<dbReference type="AlphaFoldDB" id="A0A8J9YDP7"/>
<gene>
    <name evidence="3" type="ORF">BINO364_LOCUS12347</name>
</gene>
<feature type="non-terminal residue" evidence="3">
    <location>
        <position position="421"/>
    </location>
</feature>
<name>A0A8J9YDP7_9NEOP</name>
<dbReference type="Proteomes" id="UP000838878">
    <property type="component" value="Chromosome 6"/>
</dbReference>
<evidence type="ECO:0000256" key="2">
    <source>
        <dbReference type="SAM" id="SignalP"/>
    </source>
</evidence>
<dbReference type="EMBL" id="OV170226">
    <property type="protein sequence ID" value="CAH0726944.1"/>
    <property type="molecule type" value="Genomic_DNA"/>
</dbReference>
<feature type="signal peptide" evidence="2">
    <location>
        <begin position="1"/>
        <end position="19"/>
    </location>
</feature>
<keyword evidence="2" id="KW-0732">Signal</keyword>
<sequence>MDYSILLVALLVALVEIQAKELKEGPEAVSESSNSSSSTPAQKTQKRYVTKEIILYLTPSQIEALKSGKGLVSPKSVPQLTEQQHPKKQLTFEEHEDLIRQQFENIKVARIASNEKRKPENVLSESPIYEKSQEEEQVFNRNHQKNLDYVNIWSQNQPKIREQQNFQYVYPKFKDTKVREELNNQEKTERPIISWLPYSSVSDKKALEEQWKPVLDQNRIQLKALASLSPKENSEIQFSQIQTEKPLLQLQYAPRYNDQKHAIEIEKIIRQRHRSELEKQSALAQAEAIANSPPILVHHEVKITKHNPVPVVKQIKVEVPTPVLVPIPEPYEVKVPHPYPVPFEIIKHIPVPVIQREKTDVEKPFEVERLLPLQITKEVLVNANRPYFFHKIPVELNKDVSLEIPGRKADKVSILQYGWNQ</sequence>
<dbReference type="OrthoDB" id="6537767at2759"/>
<evidence type="ECO:0000256" key="1">
    <source>
        <dbReference type="SAM" id="MobiDB-lite"/>
    </source>
</evidence>
<evidence type="ECO:0000313" key="4">
    <source>
        <dbReference type="Proteomes" id="UP000838878"/>
    </source>
</evidence>
<protein>
    <submittedName>
        <fullName evidence="3">Uncharacterized protein</fullName>
    </submittedName>
</protein>
<accession>A0A8J9YDP7</accession>
<proteinExistence type="predicted"/>
<organism evidence="3 4">
    <name type="scientific">Brenthis ino</name>
    <name type="common">lesser marbled fritillary</name>
    <dbReference type="NCBI Taxonomy" id="405034"/>
    <lineage>
        <taxon>Eukaryota</taxon>
        <taxon>Metazoa</taxon>
        <taxon>Ecdysozoa</taxon>
        <taxon>Arthropoda</taxon>
        <taxon>Hexapoda</taxon>
        <taxon>Insecta</taxon>
        <taxon>Pterygota</taxon>
        <taxon>Neoptera</taxon>
        <taxon>Endopterygota</taxon>
        <taxon>Lepidoptera</taxon>
        <taxon>Glossata</taxon>
        <taxon>Ditrysia</taxon>
        <taxon>Papilionoidea</taxon>
        <taxon>Nymphalidae</taxon>
        <taxon>Heliconiinae</taxon>
        <taxon>Argynnini</taxon>
        <taxon>Brenthis</taxon>
    </lineage>
</organism>
<feature type="chain" id="PRO_5035442847" evidence="2">
    <location>
        <begin position="20"/>
        <end position="421"/>
    </location>
</feature>
<feature type="region of interest" description="Disordered" evidence="1">
    <location>
        <begin position="25"/>
        <end position="44"/>
    </location>
</feature>